<gene>
    <name evidence="3" type="ORF">IU459_01735</name>
</gene>
<dbReference type="InterPro" id="IPR021424">
    <property type="entry name" value="PorA"/>
</dbReference>
<dbReference type="Proteomes" id="UP000702209">
    <property type="component" value="Unassembled WGS sequence"/>
</dbReference>
<feature type="transmembrane region" description="Helical" evidence="2">
    <location>
        <begin position="316"/>
        <end position="337"/>
    </location>
</feature>
<name>A0ABS0CJ32_9NOCA</name>
<keyword evidence="2" id="KW-1133">Transmembrane helix</keyword>
<evidence type="ECO:0000313" key="3">
    <source>
        <dbReference type="EMBL" id="MBF6296261.1"/>
    </source>
</evidence>
<accession>A0ABS0CJ32</accession>
<comment type="caution">
    <text evidence="3">The sequence shown here is derived from an EMBL/GenBank/DDBJ whole genome shotgun (WGS) entry which is preliminary data.</text>
</comment>
<feature type="region of interest" description="Disordered" evidence="1">
    <location>
        <begin position="342"/>
        <end position="383"/>
    </location>
</feature>
<dbReference type="RefSeq" id="WP_195127628.1">
    <property type="nucleotide sequence ID" value="NZ_JADLQX010000001.1"/>
</dbReference>
<keyword evidence="2" id="KW-0812">Transmembrane</keyword>
<proteinExistence type="predicted"/>
<dbReference type="Pfam" id="PF11271">
    <property type="entry name" value="PorA"/>
    <property type="match status" value="1"/>
</dbReference>
<keyword evidence="2" id="KW-0472">Membrane</keyword>
<evidence type="ECO:0000256" key="2">
    <source>
        <dbReference type="SAM" id="Phobius"/>
    </source>
</evidence>
<keyword evidence="4" id="KW-1185">Reference proteome</keyword>
<dbReference type="EMBL" id="JADLQX010000001">
    <property type="protein sequence ID" value="MBF6296261.1"/>
    <property type="molecule type" value="Genomic_DNA"/>
</dbReference>
<organism evidence="3 4">
    <name type="scientific">Nocardia amamiensis</name>
    <dbReference type="NCBI Taxonomy" id="404578"/>
    <lineage>
        <taxon>Bacteria</taxon>
        <taxon>Bacillati</taxon>
        <taxon>Actinomycetota</taxon>
        <taxon>Actinomycetes</taxon>
        <taxon>Mycobacteriales</taxon>
        <taxon>Nocardiaceae</taxon>
        <taxon>Nocardia</taxon>
    </lineage>
</organism>
<reference evidence="3 4" key="1">
    <citation type="submission" date="2020-10" db="EMBL/GenBank/DDBJ databases">
        <title>Identification of Nocardia species via Next-generation sequencing and recognition of intraspecies genetic diversity.</title>
        <authorList>
            <person name="Li P."/>
            <person name="Li P."/>
            <person name="Lu B."/>
        </authorList>
    </citation>
    <scope>NUCLEOTIDE SEQUENCE [LARGE SCALE GENOMIC DNA]</scope>
    <source>
        <strain evidence="3 4">BJ06-0157</strain>
    </source>
</reference>
<protein>
    <submittedName>
        <fullName evidence="3">DUF3068 domain-containing protein</fullName>
    </submittedName>
</protein>
<evidence type="ECO:0000256" key="1">
    <source>
        <dbReference type="SAM" id="MobiDB-lite"/>
    </source>
</evidence>
<sequence>MALSAGTRRTVACLLVGLGALLIVAALMIPTYTVDKLAKTPLDLEITTIATNQPGEDSLVLDSKSLTAPEGSAKVDTNVPLVSQRFLTVEDPADAEKMTVQAGQTLRRIDKQGDTGLLTATIDRVTIDRVTGMPVSTEPNGSIAVTTTKEGESIADPVQHTGLQYRFPIGTEKKTYPYFDLNVRKTYDVNFVEETEINSLKVYHFQMSVPATNLNDVVQSPTNRLSLPAAKWGVEGGEEPVTMYRYYTNTRDLWVEPETGTVVKGGEALHLYYSRTADKAEVTALKSHLVFDENTVESQASVAKENIDKLALYGRIMPIVLGVLGVIALIAGVFLGVRGGPAPARARTGGAPGQRPGGPAPRGAAGRGGDDAPTEQIRIDKQP</sequence>
<evidence type="ECO:0000313" key="4">
    <source>
        <dbReference type="Proteomes" id="UP000702209"/>
    </source>
</evidence>